<evidence type="ECO:0000256" key="1">
    <source>
        <dbReference type="ARBA" id="ARBA00004370"/>
    </source>
</evidence>
<accession>A0A6G0IMZ3</accession>
<proteinExistence type="predicted"/>
<dbReference type="SMART" id="SM00409">
    <property type="entry name" value="IG"/>
    <property type="match status" value="1"/>
</dbReference>
<feature type="region of interest" description="Disordered" evidence="4">
    <location>
        <begin position="125"/>
        <end position="182"/>
    </location>
</feature>
<dbReference type="GO" id="GO:0005886">
    <property type="term" value="C:plasma membrane"/>
    <property type="evidence" value="ECO:0007669"/>
    <property type="project" value="TreeGrafter"/>
</dbReference>
<evidence type="ECO:0000256" key="4">
    <source>
        <dbReference type="SAM" id="MobiDB-lite"/>
    </source>
</evidence>
<sequence>MNVRHTLICFFFLSGNTGLITEGITVITGKEGGNITHECKFYSIASRRALYKENDILIETQKDKDQRGRYSIEYKPATITSSLYVSITNLTKSDAGKYRCVLKRDYFIESTKEFELRVEDAPNTLKPNWTPEPFPTSVPSTSTPTSTQSLTSSSGSSTPSSTQSLTSSSGSSTPSSTQTPAARPGTLLYVRLTLVIMIFISSAAVLIYCRKTDCKPKGPPQETEYVNVTEAGRVNEEIREEDRQSRSPPVEISTVYAHAKYTKPNAAEGTD</sequence>
<gene>
    <name evidence="7" type="ORF">D5F01_LYC07826</name>
</gene>
<evidence type="ECO:0000313" key="8">
    <source>
        <dbReference type="Proteomes" id="UP000424527"/>
    </source>
</evidence>
<evidence type="ECO:0000259" key="6">
    <source>
        <dbReference type="SMART" id="SM00409"/>
    </source>
</evidence>
<comment type="caution">
    <text evidence="7">The sequence shown here is derived from an EMBL/GenBank/DDBJ whole genome shotgun (WGS) entry which is preliminary data.</text>
</comment>
<dbReference type="AlphaFoldDB" id="A0A6G0IMZ3"/>
<dbReference type="Proteomes" id="UP000424527">
    <property type="component" value="Unassembled WGS sequence"/>
</dbReference>
<keyword evidence="5" id="KW-1133">Transmembrane helix</keyword>
<keyword evidence="3 5" id="KW-0472">Membrane</keyword>
<name>A0A6G0IMZ3_LARCR</name>
<dbReference type="InterPro" id="IPR036179">
    <property type="entry name" value="Ig-like_dom_sf"/>
</dbReference>
<keyword evidence="8" id="KW-1185">Reference proteome</keyword>
<dbReference type="SUPFAM" id="SSF48726">
    <property type="entry name" value="Immunoglobulin"/>
    <property type="match status" value="1"/>
</dbReference>
<dbReference type="Gene3D" id="2.60.40.10">
    <property type="entry name" value="Immunoglobulins"/>
    <property type="match status" value="1"/>
</dbReference>
<evidence type="ECO:0000256" key="3">
    <source>
        <dbReference type="ARBA" id="ARBA00023136"/>
    </source>
</evidence>
<protein>
    <recommendedName>
        <fullName evidence="6">Immunoglobulin domain-containing protein</fullName>
    </recommendedName>
</protein>
<evidence type="ECO:0000256" key="5">
    <source>
        <dbReference type="SAM" id="Phobius"/>
    </source>
</evidence>
<dbReference type="InterPro" id="IPR050671">
    <property type="entry name" value="CD300_family_receptors"/>
</dbReference>
<dbReference type="PANTHER" id="PTHR11860:SF87">
    <property type="entry name" value="CMRF35-LIKE MOLECULE 8"/>
    <property type="match status" value="1"/>
</dbReference>
<evidence type="ECO:0000256" key="2">
    <source>
        <dbReference type="ARBA" id="ARBA00022692"/>
    </source>
</evidence>
<dbReference type="InterPro" id="IPR003599">
    <property type="entry name" value="Ig_sub"/>
</dbReference>
<dbReference type="PANTHER" id="PTHR11860">
    <property type="entry name" value="POLYMERIC-IMMUNOGLOBULIN RECEPTOR"/>
    <property type="match status" value="1"/>
</dbReference>
<feature type="compositionally biased region" description="Low complexity" evidence="4">
    <location>
        <begin position="137"/>
        <end position="180"/>
    </location>
</feature>
<dbReference type="EMBL" id="REGW02000008">
    <property type="protein sequence ID" value="KAE8292734.1"/>
    <property type="molecule type" value="Genomic_DNA"/>
</dbReference>
<feature type="transmembrane region" description="Helical" evidence="5">
    <location>
        <begin position="188"/>
        <end position="209"/>
    </location>
</feature>
<comment type="subcellular location">
    <subcellularLocation>
        <location evidence="1">Membrane</location>
    </subcellularLocation>
</comment>
<keyword evidence="2 5" id="KW-0812">Transmembrane</keyword>
<dbReference type="GO" id="GO:0004888">
    <property type="term" value="F:transmembrane signaling receptor activity"/>
    <property type="evidence" value="ECO:0007669"/>
    <property type="project" value="TreeGrafter"/>
</dbReference>
<organism evidence="7 8">
    <name type="scientific">Larimichthys crocea</name>
    <name type="common">Large yellow croaker</name>
    <name type="synonym">Pseudosciaena crocea</name>
    <dbReference type="NCBI Taxonomy" id="215358"/>
    <lineage>
        <taxon>Eukaryota</taxon>
        <taxon>Metazoa</taxon>
        <taxon>Chordata</taxon>
        <taxon>Craniata</taxon>
        <taxon>Vertebrata</taxon>
        <taxon>Euteleostomi</taxon>
        <taxon>Actinopterygii</taxon>
        <taxon>Neopterygii</taxon>
        <taxon>Teleostei</taxon>
        <taxon>Neoteleostei</taxon>
        <taxon>Acanthomorphata</taxon>
        <taxon>Eupercaria</taxon>
        <taxon>Sciaenidae</taxon>
        <taxon>Larimichthys</taxon>
    </lineage>
</organism>
<evidence type="ECO:0000313" key="7">
    <source>
        <dbReference type="EMBL" id="KAE8292734.1"/>
    </source>
</evidence>
<feature type="domain" description="Immunoglobulin" evidence="6">
    <location>
        <begin position="24"/>
        <end position="119"/>
    </location>
</feature>
<reference evidence="7 8" key="1">
    <citation type="submission" date="2019-07" db="EMBL/GenBank/DDBJ databases">
        <title>Chromosome genome assembly for large yellow croaker.</title>
        <authorList>
            <person name="Xiao S."/>
        </authorList>
    </citation>
    <scope>NUCLEOTIDE SEQUENCE [LARGE SCALE GENOMIC DNA]</scope>
    <source>
        <strain evidence="7">JMULYC20181020</strain>
        <tissue evidence="7">Muscle</tissue>
    </source>
</reference>
<dbReference type="InterPro" id="IPR013783">
    <property type="entry name" value="Ig-like_fold"/>
</dbReference>